<comment type="caution">
    <text evidence="6">The sequence shown here is derived from an EMBL/GenBank/DDBJ whole genome shotgun (WGS) entry which is preliminary data.</text>
</comment>
<feature type="compositionally biased region" description="Low complexity" evidence="4">
    <location>
        <begin position="1"/>
        <end position="24"/>
    </location>
</feature>
<feature type="compositionally biased region" description="Low complexity" evidence="4">
    <location>
        <begin position="32"/>
        <end position="41"/>
    </location>
</feature>
<evidence type="ECO:0000256" key="3">
    <source>
        <dbReference type="ARBA" id="ARBA00023163"/>
    </source>
</evidence>
<dbReference type="SUPFAM" id="SSF46785">
    <property type="entry name" value="Winged helix' DNA-binding domain"/>
    <property type="match status" value="1"/>
</dbReference>
<dbReference type="PANTHER" id="PTHR43537:SF49">
    <property type="entry name" value="TRANSCRIPTIONAL REGULATORY PROTEIN"/>
    <property type="match status" value="1"/>
</dbReference>
<dbReference type="InterPro" id="IPR036390">
    <property type="entry name" value="WH_DNA-bd_sf"/>
</dbReference>
<dbReference type="CDD" id="cd07377">
    <property type="entry name" value="WHTH_GntR"/>
    <property type="match status" value="1"/>
</dbReference>
<dbReference type="GO" id="GO:0003700">
    <property type="term" value="F:DNA-binding transcription factor activity"/>
    <property type="evidence" value="ECO:0007669"/>
    <property type="project" value="InterPro"/>
</dbReference>
<dbReference type="Pfam" id="PF00392">
    <property type="entry name" value="GntR"/>
    <property type="match status" value="1"/>
</dbReference>
<evidence type="ECO:0000256" key="2">
    <source>
        <dbReference type="ARBA" id="ARBA00023125"/>
    </source>
</evidence>
<dbReference type="SMART" id="SM00345">
    <property type="entry name" value="HTH_GNTR"/>
    <property type="match status" value="1"/>
</dbReference>
<protein>
    <submittedName>
        <fullName evidence="6">GntR family transcriptional regulator</fullName>
    </submittedName>
</protein>
<dbReference type="InterPro" id="IPR011711">
    <property type="entry name" value="GntR_C"/>
</dbReference>
<dbReference type="SUPFAM" id="SSF48008">
    <property type="entry name" value="GntR ligand-binding domain-like"/>
    <property type="match status" value="1"/>
</dbReference>
<dbReference type="AlphaFoldDB" id="A0A4Q9HY16"/>
<evidence type="ECO:0000256" key="4">
    <source>
        <dbReference type="SAM" id="MobiDB-lite"/>
    </source>
</evidence>
<organism evidence="6 7">
    <name type="scientific">Streptomyces kasugaensis</name>
    <dbReference type="NCBI Taxonomy" id="1946"/>
    <lineage>
        <taxon>Bacteria</taxon>
        <taxon>Bacillati</taxon>
        <taxon>Actinomycetota</taxon>
        <taxon>Actinomycetes</taxon>
        <taxon>Kitasatosporales</taxon>
        <taxon>Streptomycetaceae</taxon>
        <taxon>Streptomyces</taxon>
    </lineage>
</organism>
<evidence type="ECO:0000259" key="5">
    <source>
        <dbReference type="PROSITE" id="PS50949"/>
    </source>
</evidence>
<dbReference type="InterPro" id="IPR036388">
    <property type="entry name" value="WH-like_DNA-bd_sf"/>
</dbReference>
<dbReference type="SMART" id="SM00895">
    <property type="entry name" value="FCD"/>
    <property type="match status" value="1"/>
</dbReference>
<dbReference type="PANTHER" id="PTHR43537">
    <property type="entry name" value="TRANSCRIPTIONAL REGULATOR, GNTR FAMILY"/>
    <property type="match status" value="1"/>
</dbReference>
<feature type="domain" description="HTH gntR-type" evidence="5">
    <location>
        <begin position="38"/>
        <end position="105"/>
    </location>
</feature>
<dbReference type="Gene3D" id="1.10.10.10">
    <property type="entry name" value="Winged helix-like DNA-binding domain superfamily/Winged helix DNA-binding domain"/>
    <property type="match status" value="1"/>
</dbReference>
<evidence type="ECO:0000256" key="1">
    <source>
        <dbReference type="ARBA" id="ARBA00023015"/>
    </source>
</evidence>
<dbReference type="Proteomes" id="UP000292452">
    <property type="component" value="Unassembled WGS sequence"/>
</dbReference>
<dbReference type="Pfam" id="PF07729">
    <property type="entry name" value="FCD"/>
    <property type="match status" value="1"/>
</dbReference>
<dbReference type="InterPro" id="IPR000524">
    <property type="entry name" value="Tscrpt_reg_HTH_GntR"/>
</dbReference>
<keyword evidence="7" id="KW-1185">Reference proteome</keyword>
<name>A0A4Q9HY16_STRKA</name>
<dbReference type="GO" id="GO:0003677">
    <property type="term" value="F:DNA binding"/>
    <property type="evidence" value="ECO:0007669"/>
    <property type="project" value="UniProtKB-KW"/>
</dbReference>
<keyword evidence="1" id="KW-0805">Transcription regulation</keyword>
<feature type="region of interest" description="Disordered" evidence="4">
    <location>
        <begin position="1"/>
        <end position="41"/>
    </location>
</feature>
<evidence type="ECO:0000313" key="6">
    <source>
        <dbReference type="EMBL" id="TBO60126.1"/>
    </source>
</evidence>
<dbReference type="PROSITE" id="PS50949">
    <property type="entry name" value="HTH_GNTR"/>
    <property type="match status" value="1"/>
</dbReference>
<dbReference type="RefSeq" id="WP_131122749.1">
    <property type="nucleotide sequence ID" value="NZ_SIXH01000052.1"/>
</dbReference>
<reference evidence="6 7" key="1">
    <citation type="submission" date="2019-02" db="EMBL/GenBank/DDBJ databases">
        <title>Draft Genome Sequence of Streptomyces sp. AM-2504, identified by 16S rRNA comparative analysis as a Streptomyces Kasugaensis strain.</title>
        <authorList>
            <person name="Napolioni V."/>
            <person name="Giuliodori A.M."/>
            <person name="Spurio R."/>
            <person name="Fabbretti A."/>
        </authorList>
    </citation>
    <scope>NUCLEOTIDE SEQUENCE [LARGE SCALE GENOMIC DNA]</scope>
    <source>
        <strain evidence="6 7">AM-2504</strain>
    </source>
</reference>
<keyword evidence="2" id="KW-0238">DNA-binding</keyword>
<proteinExistence type="predicted"/>
<dbReference type="InterPro" id="IPR008920">
    <property type="entry name" value="TF_FadR/GntR_C"/>
</dbReference>
<keyword evidence="3" id="KW-0804">Transcription</keyword>
<dbReference type="Gene3D" id="1.20.120.530">
    <property type="entry name" value="GntR ligand-binding domain-like"/>
    <property type="match status" value="1"/>
</dbReference>
<evidence type="ECO:0000313" key="7">
    <source>
        <dbReference type="Proteomes" id="UP000292452"/>
    </source>
</evidence>
<gene>
    <name evidence="6" type="ORF">EYS09_08485</name>
</gene>
<feature type="region of interest" description="Disordered" evidence="4">
    <location>
        <begin position="244"/>
        <end position="265"/>
    </location>
</feature>
<sequence length="265" mass="28761">MPQKPTTGSSTSGSSTIGSTATGSGTPGSGTTGSSASAVASQRVADHLRTAILSGELRPGARIRQEEVAARLGASRLPVREALRILAAEGLTVVKSNSGAWVSKMDMAECEGVYKIRERLEPLALSESIPHLTAGQIAELAAIARQIEQTTDVDRFLTLDRRLHLLTYAGCRVGQLTALVDRFWNTTQHYRRAFARLAGDSGWELIHAEHRLIIEAIRRADTVDAERFLTGHIRRTRLELGQHPELFTEEDHDSADTADTADTGR</sequence>
<dbReference type="EMBL" id="SIXH01000052">
    <property type="protein sequence ID" value="TBO60126.1"/>
    <property type="molecule type" value="Genomic_DNA"/>
</dbReference>
<accession>A0A4Q9HY16</accession>